<organism evidence="15 16">
    <name type="scientific">Parthenolecanium corni</name>
    <dbReference type="NCBI Taxonomy" id="536013"/>
    <lineage>
        <taxon>Eukaryota</taxon>
        <taxon>Metazoa</taxon>
        <taxon>Ecdysozoa</taxon>
        <taxon>Arthropoda</taxon>
        <taxon>Hexapoda</taxon>
        <taxon>Insecta</taxon>
        <taxon>Pterygota</taxon>
        <taxon>Neoptera</taxon>
        <taxon>Paraneoptera</taxon>
        <taxon>Hemiptera</taxon>
        <taxon>Sternorrhyncha</taxon>
        <taxon>Coccoidea</taxon>
        <taxon>Coccidae</taxon>
        <taxon>Parthenolecanium</taxon>
    </lineage>
</organism>
<keyword evidence="16" id="KW-1185">Reference proteome</keyword>
<gene>
    <name evidence="15" type="ORF">V9T40_010461</name>
</gene>
<feature type="compositionally biased region" description="Basic residues" evidence="14">
    <location>
        <begin position="99"/>
        <end position="109"/>
    </location>
</feature>
<comment type="caution">
    <text evidence="15">The sequence shown here is derived from an EMBL/GenBank/DDBJ whole genome shotgun (WGS) entry which is preliminary data.</text>
</comment>
<feature type="region of interest" description="Disordered" evidence="14">
    <location>
        <begin position="1"/>
        <end position="28"/>
    </location>
</feature>
<keyword evidence="8" id="KW-0698">rRNA processing</keyword>
<evidence type="ECO:0000256" key="12">
    <source>
        <dbReference type="ARBA" id="ARBA00023242"/>
    </source>
</evidence>
<accession>A0AAN9TCE3</accession>
<feature type="compositionally biased region" description="Basic and acidic residues" evidence="14">
    <location>
        <begin position="113"/>
        <end position="122"/>
    </location>
</feature>
<keyword evidence="7" id="KW-0690">Ribosome biogenesis</keyword>
<evidence type="ECO:0000256" key="9">
    <source>
        <dbReference type="ARBA" id="ARBA00022553"/>
    </source>
</evidence>
<evidence type="ECO:0000256" key="1">
    <source>
        <dbReference type="ARBA" id="ARBA00004090"/>
    </source>
</evidence>
<keyword evidence="12" id="KW-0539">Nucleus</keyword>
<dbReference type="Pfam" id="PF03879">
    <property type="entry name" value="Cgr1"/>
    <property type="match status" value="1"/>
</dbReference>
<keyword evidence="11" id="KW-0175">Coiled coil</keyword>
<dbReference type="PANTHER" id="PTHR13557:SF1">
    <property type="entry name" value="COILED-COIL DOMAIN-CONTAINING PROTEIN 86"/>
    <property type="match status" value="1"/>
</dbReference>
<dbReference type="GO" id="GO:0005730">
    <property type="term" value="C:nucleolus"/>
    <property type="evidence" value="ECO:0007669"/>
    <property type="project" value="UniProtKB-SubCell"/>
</dbReference>
<evidence type="ECO:0000313" key="16">
    <source>
        <dbReference type="Proteomes" id="UP001367676"/>
    </source>
</evidence>
<evidence type="ECO:0000256" key="3">
    <source>
        <dbReference type="ARBA" id="ARBA00004604"/>
    </source>
</evidence>
<dbReference type="EMBL" id="JBBCAQ010000035">
    <property type="protein sequence ID" value="KAK7578256.1"/>
    <property type="molecule type" value="Genomic_DNA"/>
</dbReference>
<evidence type="ECO:0000256" key="7">
    <source>
        <dbReference type="ARBA" id="ARBA00022517"/>
    </source>
</evidence>
<dbReference type="InterPro" id="IPR026570">
    <property type="entry name" value="CCDC86"/>
</dbReference>
<dbReference type="PANTHER" id="PTHR13557">
    <property type="entry name" value="COILED-COIL DOMAIN-CONTAINING PROTEIN 86"/>
    <property type="match status" value="1"/>
</dbReference>
<evidence type="ECO:0000313" key="15">
    <source>
        <dbReference type="EMBL" id="KAK7578256.1"/>
    </source>
</evidence>
<keyword evidence="10" id="KW-0164">Citrullination</keyword>
<name>A0AAN9TCE3_9HEMI</name>
<evidence type="ECO:0000256" key="13">
    <source>
        <dbReference type="ARBA" id="ARBA00093307"/>
    </source>
</evidence>
<dbReference type="Proteomes" id="UP001367676">
    <property type="component" value="Unassembled WGS sequence"/>
</dbReference>
<dbReference type="AlphaFoldDB" id="A0AAN9TCE3"/>
<comment type="similarity">
    <text evidence="4">Belongs to the CGR1 family.</text>
</comment>
<evidence type="ECO:0000256" key="10">
    <source>
        <dbReference type="ARBA" id="ARBA00022934"/>
    </source>
</evidence>
<keyword evidence="6" id="KW-0158">Chromosome</keyword>
<comment type="function">
    <text evidence="13">Required for proper chromosome segregation during mitosis and error-free mitotic progression.</text>
</comment>
<dbReference type="GO" id="GO:0006364">
    <property type="term" value="P:rRNA processing"/>
    <property type="evidence" value="ECO:0007669"/>
    <property type="project" value="UniProtKB-KW"/>
</dbReference>
<keyword evidence="9" id="KW-0597">Phosphoprotein</keyword>
<sequence length="122" mass="14518">MEENKPDTQPRGMPKSGRFWKDQKSRFATVKKSPGLKTTFVEKQKFREDLKRIKSLSRELLEQRNAAKEAKKQKRKENIQRRKENESKAEILQVIKNPAKLKRMKKKALKQIQKRDTLNLKT</sequence>
<evidence type="ECO:0000256" key="5">
    <source>
        <dbReference type="ARBA" id="ARBA00016738"/>
    </source>
</evidence>
<reference evidence="15 16" key="1">
    <citation type="submission" date="2024-03" db="EMBL/GenBank/DDBJ databases">
        <title>Adaptation during the transition from Ophiocordyceps entomopathogen to insect associate is accompanied by gene loss and intensified selection.</title>
        <authorList>
            <person name="Ward C.M."/>
            <person name="Onetto C.A."/>
            <person name="Borneman A.R."/>
        </authorList>
    </citation>
    <scope>NUCLEOTIDE SEQUENCE [LARGE SCALE GENOMIC DNA]</scope>
    <source>
        <strain evidence="15">AWRI1</strain>
        <tissue evidence="15">Single Adult Female</tissue>
    </source>
</reference>
<evidence type="ECO:0000256" key="8">
    <source>
        <dbReference type="ARBA" id="ARBA00022552"/>
    </source>
</evidence>
<protein>
    <recommendedName>
        <fullName evidence="5">Coiled-coil domain-containing protein 86</fullName>
    </recommendedName>
</protein>
<evidence type="ECO:0000256" key="14">
    <source>
        <dbReference type="SAM" id="MobiDB-lite"/>
    </source>
</evidence>
<proteinExistence type="inferred from homology"/>
<feature type="compositionally biased region" description="Basic and acidic residues" evidence="14">
    <location>
        <begin position="64"/>
        <end position="89"/>
    </location>
</feature>
<dbReference type="GO" id="GO:0005694">
    <property type="term" value="C:chromosome"/>
    <property type="evidence" value="ECO:0007669"/>
    <property type="project" value="UniProtKB-SubCell"/>
</dbReference>
<comment type="function">
    <text evidence="1">Involved in nucleolar integrity and required for processing of the pre-rRNA for the 60S ribosome subunit.</text>
</comment>
<feature type="region of interest" description="Disordered" evidence="14">
    <location>
        <begin position="64"/>
        <end position="122"/>
    </location>
</feature>
<comment type="subcellular location">
    <subcellularLocation>
        <location evidence="2">Chromosome</location>
    </subcellularLocation>
    <subcellularLocation>
        <location evidence="3">Nucleus</location>
        <location evidence="3">Nucleolus</location>
    </subcellularLocation>
</comment>
<evidence type="ECO:0000256" key="4">
    <source>
        <dbReference type="ARBA" id="ARBA00007869"/>
    </source>
</evidence>
<evidence type="ECO:0000256" key="2">
    <source>
        <dbReference type="ARBA" id="ARBA00004286"/>
    </source>
</evidence>
<evidence type="ECO:0000256" key="11">
    <source>
        <dbReference type="ARBA" id="ARBA00023054"/>
    </source>
</evidence>
<evidence type="ECO:0000256" key="6">
    <source>
        <dbReference type="ARBA" id="ARBA00022454"/>
    </source>
</evidence>
<dbReference type="InterPro" id="IPR005579">
    <property type="entry name" value="Cgr1-like"/>
</dbReference>